<organism evidence="2 3">
    <name type="scientific">Colletotrichum cuscutae</name>
    <dbReference type="NCBI Taxonomy" id="1209917"/>
    <lineage>
        <taxon>Eukaryota</taxon>
        <taxon>Fungi</taxon>
        <taxon>Dikarya</taxon>
        <taxon>Ascomycota</taxon>
        <taxon>Pezizomycotina</taxon>
        <taxon>Sordariomycetes</taxon>
        <taxon>Hypocreomycetidae</taxon>
        <taxon>Glomerellales</taxon>
        <taxon>Glomerellaceae</taxon>
        <taxon>Colletotrichum</taxon>
        <taxon>Colletotrichum acutatum species complex</taxon>
    </lineage>
</organism>
<evidence type="ECO:0000256" key="1">
    <source>
        <dbReference type="SAM" id="Phobius"/>
    </source>
</evidence>
<name>A0AAI9US90_9PEZI</name>
<proteinExistence type="predicted"/>
<feature type="transmembrane region" description="Helical" evidence="1">
    <location>
        <begin position="12"/>
        <end position="30"/>
    </location>
</feature>
<dbReference type="AlphaFoldDB" id="A0AAI9US90"/>
<feature type="transmembrane region" description="Helical" evidence="1">
    <location>
        <begin position="50"/>
        <end position="67"/>
    </location>
</feature>
<keyword evidence="1" id="KW-0472">Membrane</keyword>
<evidence type="ECO:0000313" key="2">
    <source>
        <dbReference type="EMBL" id="KAK1462458.1"/>
    </source>
</evidence>
<dbReference type="EMBL" id="MPDP01000270">
    <property type="protein sequence ID" value="KAK1462458.1"/>
    <property type="molecule type" value="Genomic_DNA"/>
</dbReference>
<sequence>MSTVTTQAVGELLRLLRLLVNAIRFASYSVVISNSQSVVGDQLFLDKKPVFLLLLLVMLVPFFLPTLPSRKQCISLDIFNKHYLFYAFWIFSVQQEKTKLEYKYEYKTKHIVKHNGTYLPKVPYTIKHARLYMLAEYTKISIHTRTADKPHDGRLIACCSLSDRKSNSTAAYSRSRRG</sequence>
<keyword evidence="3" id="KW-1185">Reference proteome</keyword>
<protein>
    <submittedName>
        <fullName evidence="2">Uncharacterized protein</fullName>
    </submittedName>
</protein>
<comment type="caution">
    <text evidence="2">The sequence shown here is derived from an EMBL/GenBank/DDBJ whole genome shotgun (WGS) entry which is preliminary data.</text>
</comment>
<reference evidence="2" key="1">
    <citation type="submission" date="2016-11" db="EMBL/GenBank/DDBJ databases">
        <title>The genome sequence of Colletotrichum cuscutae.</title>
        <authorList>
            <person name="Baroncelli R."/>
        </authorList>
    </citation>
    <scope>NUCLEOTIDE SEQUENCE</scope>
    <source>
        <strain evidence="2">IMI 304802</strain>
    </source>
</reference>
<dbReference type="Proteomes" id="UP001239213">
    <property type="component" value="Unassembled WGS sequence"/>
</dbReference>
<keyword evidence="1" id="KW-0812">Transmembrane</keyword>
<gene>
    <name evidence="2" type="ORF">CCUS01_08645</name>
</gene>
<keyword evidence="1" id="KW-1133">Transmembrane helix</keyword>
<accession>A0AAI9US90</accession>
<evidence type="ECO:0000313" key="3">
    <source>
        <dbReference type="Proteomes" id="UP001239213"/>
    </source>
</evidence>